<sequence>MKIKLILSLSMVLLFTACESTPPQTQAPTQPVDISPVPDNKISAEQYLSRAANATDEYQATLWYVRAADAYIQENKPAQALTLMSELKTQYMSEFVRHQYNLFQSEALIEFKKYAQAYPFVENIKTLQGFEQRLLQAKSISAEHTHHFLAAARAKIALKDYVAEPAEKETLSNQIWQNLVQLELTALSHFQDPNEVELSGWLALLNVTRTYADSPANMLLNIRHWQAKYPQHPAAQQLPPALQAALKAEPFKPANIAVVLPLSGKFQRQGQAIQQGIIAARFENALSHSPNVTFIDSQTFTIDALQNQAYDFIIGPLLKQHVENLFLADVTIPTLFLNDVPEQSQLSQNQFHYALSPETEAIQAAERMLIEGFENPIVLASNDSFGRRMSEAFIQFYQAQTDRPVAVSFYSNTDEMEESVERLMETAGSRERIATIRSLLGKPKEFEADARNRQDIDAIYVIGDPTQTRILKPYIDINTAPFAPLVPIYASSRSFSSKLNNADLRDLNHIIFSDMPWILPGQANKTKLAHQMQLVWKNQSDDLSRFFAFGYDAYSLVPYLAQMRVFPGFIHQGLTGTLNLTNNGQVERALKWAKFDNGRVINLALTKKAQ</sequence>
<keyword evidence="5" id="KW-0564">Palmitate</keyword>
<evidence type="ECO:0000256" key="6">
    <source>
        <dbReference type="ARBA" id="ARBA00023237"/>
    </source>
</evidence>
<evidence type="ECO:0000256" key="5">
    <source>
        <dbReference type="ARBA" id="ARBA00023139"/>
    </source>
</evidence>
<dbReference type="RefSeq" id="WP_185976689.1">
    <property type="nucleotide sequence ID" value="NZ_CP041660.1"/>
</dbReference>
<accession>A0ABV1RF60</accession>
<dbReference type="InterPro" id="IPR007443">
    <property type="entry name" value="LpoA"/>
</dbReference>
<reference evidence="9 10" key="1">
    <citation type="submission" date="2024-06" db="EMBL/GenBank/DDBJ databases">
        <authorList>
            <person name="Chen R.Y."/>
        </authorList>
    </citation>
    <scope>NUCLEOTIDE SEQUENCE [LARGE SCALE GENOMIC DNA]</scope>
    <source>
        <strain evidence="9 10">D2</strain>
    </source>
</reference>
<dbReference type="Gene3D" id="3.40.50.2300">
    <property type="match status" value="2"/>
</dbReference>
<keyword evidence="7" id="KW-0449">Lipoprotein</keyword>
<comment type="caution">
    <text evidence="9">The sequence shown here is derived from an EMBL/GenBank/DDBJ whole genome shotgun (WGS) entry which is preliminary data.</text>
</comment>
<dbReference type="Gene3D" id="1.25.40.10">
    <property type="entry name" value="Tetratricopeptide repeat domain"/>
    <property type="match status" value="1"/>
</dbReference>
<dbReference type="PANTHER" id="PTHR38038">
    <property type="entry name" value="PENICILLIN-BINDING PROTEIN ACTIVATOR LPOA"/>
    <property type="match status" value="1"/>
</dbReference>
<dbReference type="InterPro" id="IPR028082">
    <property type="entry name" value="Peripla_BP_I"/>
</dbReference>
<dbReference type="Gene3D" id="1.25.40.650">
    <property type="match status" value="1"/>
</dbReference>
<feature type="chain" id="PRO_5046396261" evidence="8">
    <location>
        <begin position="20"/>
        <end position="610"/>
    </location>
</feature>
<dbReference type="Proteomes" id="UP001467690">
    <property type="component" value="Unassembled WGS sequence"/>
</dbReference>
<protein>
    <submittedName>
        <fullName evidence="9">Penicillin-binding protein activator</fullName>
    </submittedName>
</protein>
<evidence type="ECO:0000256" key="1">
    <source>
        <dbReference type="ARBA" id="ARBA00022729"/>
    </source>
</evidence>
<keyword evidence="6" id="KW-0998">Cell outer membrane</keyword>
<evidence type="ECO:0000256" key="3">
    <source>
        <dbReference type="ARBA" id="ARBA00022984"/>
    </source>
</evidence>
<dbReference type="PANTHER" id="PTHR38038:SF1">
    <property type="entry name" value="PENICILLIN-BINDING PROTEIN ACTIVATOR LPOA"/>
    <property type="match status" value="1"/>
</dbReference>
<keyword evidence="2" id="KW-0133">Cell shape</keyword>
<evidence type="ECO:0000313" key="9">
    <source>
        <dbReference type="EMBL" id="MER2491563.1"/>
    </source>
</evidence>
<evidence type="ECO:0000256" key="7">
    <source>
        <dbReference type="ARBA" id="ARBA00023288"/>
    </source>
</evidence>
<keyword evidence="3" id="KW-0573">Peptidoglycan synthesis</keyword>
<keyword evidence="4" id="KW-0472">Membrane</keyword>
<evidence type="ECO:0000313" key="10">
    <source>
        <dbReference type="Proteomes" id="UP001467690"/>
    </source>
</evidence>
<dbReference type="Pfam" id="PF04348">
    <property type="entry name" value="LppC"/>
    <property type="match status" value="1"/>
</dbReference>
<dbReference type="SUPFAM" id="SSF53822">
    <property type="entry name" value="Periplasmic binding protein-like I"/>
    <property type="match status" value="1"/>
</dbReference>
<dbReference type="PROSITE" id="PS51257">
    <property type="entry name" value="PROKAR_LIPOPROTEIN"/>
    <property type="match status" value="1"/>
</dbReference>
<evidence type="ECO:0000256" key="8">
    <source>
        <dbReference type="SAM" id="SignalP"/>
    </source>
</evidence>
<evidence type="ECO:0000256" key="4">
    <source>
        <dbReference type="ARBA" id="ARBA00023136"/>
    </source>
</evidence>
<evidence type="ECO:0000256" key="2">
    <source>
        <dbReference type="ARBA" id="ARBA00022960"/>
    </source>
</evidence>
<gene>
    <name evidence="9" type="ORF">ABS311_06680</name>
</gene>
<keyword evidence="10" id="KW-1185">Reference proteome</keyword>
<keyword evidence="1 8" id="KW-0732">Signal</keyword>
<dbReference type="InterPro" id="IPR011990">
    <property type="entry name" value="TPR-like_helical_dom_sf"/>
</dbReference>
<dbReference type="EMBL" id="JBELOE010000136">
    <property type="protein sequence ID" value="MER2491563.1"/>
    <property type="molecule type" value="Genomic_DNA"/>
</dbReference>
<feature type="signal peptide" evidence="8">
    <location>
        <begin position="1"/>
        <end position="19"/>
    </location>
</feature>
<name>A0ABV1RF60_9ALTE</name>
<organism evidence="9 10">
    <name type="scientific">Catenovulum sediminis</name>
    <dbReference type="NCBI Taxonomy" id="1740262"/>
    <lineage>
        <taxon>Bacteria</taxon>
        <taxon>Pseudomonadati</taxon>
        <taxon>Pseudomonadota</taxon>
        <taxon>Gammaproteobacteria</taxon>
        <taxon>Alteromonadales</taxon>
        <taxon>Alteromonadaceae</taxon>
        <taxon>Catenovulum</taxon>
    </lineage>
</organism>
<dbReference type="CDD" id="cd06339">
    <property type="entry name" value="PBP1_YraM_LppC_lipoprotein-like"/>
    <property type="match status" value="1"/>
</dbReference>
<proteinExistence type="predicted"/>